<sequence length="36" mass="4156">MLGASAYLNDHLKEPGLCAQVIHVMFVRRFHLKFNV</sequence>
<proteinExistence type="predicted"/>
<name>A0A0J7Z401_BETVV</name>
<reference evidence="1 2" key="1">
    <citation type="journal article" date="2014" name="Nature">
        <title>The genome of the recently domesticated crop plant sugar beet (Beta vulgaris).</title>
        <authorList>
            <person name="Dohm J.C."/>
            <person name="Minoche A.E."/>
            <person name="Holtgrawe D."/>
            <person name="Capella-Gutierrez S."/>
            <person name="Zakrzewski F."/>
            <person name="Tafer H."/>
            <person name="Rupp O."/>
            <person name="Sorensen T.R."/>
            <person name="Stracke R."/>
            <person name="Reinhardt R."/>
            <person name="Goesmann A."/>
            <person name="Kraft T."/>
            <person name="Schulz B."/>
            <person name="Stadler P.F."/>
            <person name="Schmidt T."/>
            <person name="Gabaldon T."/>
            <person name="Lehrach H."/>
            <person name="Weisshaar B."/>
            <person name="Himmelbauer H."/>
        </authorList>
    </citation>
    <scope>NUCLEOTIDE SEQUENCE [LARGE SCALE GENOMIC DNA]</scope>
    <source>
        <tissue evidence="1">Taproot</tissue>
    </source>
</reference>
<evidence type="ECO:0000313" key="1">
    <source>
        <dbReference type="EMBL" id="KMS69948.1"/>
    </source>
</evidence>
<accession>A0A0J7Z401</accession>
<organism evidence="1 2">
    <name type="scientific">Beta vulgaris subsp. vulgaris</name>
    <name type="common">Beet</name>
    <dbReference type="NCBI Taxonomy" id="3555"/>
    <lineage>
        <taxon>Eukaryota</taxon>
        <taxon>Viridiplantae</taxon>
        <taxon>Streptophyta</taxon>
        <taxon>Embryophyta</taxon>
        <taxon>Tracheophyta</taxon>
        <taxon>Spermatophyta</taxon>
        <taxon>Magnoliopsida</taxon>
        <taxon>eudicotyledons</taxon>
        <taxon>Gunneridae</taxon>
        <taxon>Pentapetalae</taxon>
        <taxon>Caryophyllales</taxon>
        <taxon>Chenopodiaceae</taxon>
        <taxon>Betoideae</taxon>
        <taxon>Beta</taxon>
    </lineage>
</organism>
<dbReference type="EMBL" id="KQ106102">
    <property type="protein sequence ID" value="KMS69948.1"/>
    <property type="molecule type" value="Genomic_DNA"/>
</dbReference>
<keyword evidence="2" id="KW-1185">Reference proteome</keyword>
<dbReference type="Gramene" id="KMS69948">
    <property type="protein sequence ID" value="KMS69948"/>
    <property type="gene ID" value="BVRB_034130"/>
</dbReference>
<gene>
    <name evidence="1" type="ORF">BVRB_034130</name>
</gene>
<evidence type="ECO:0000313" key="2">
    <source>
        <dbReference type="Proteomes" id="UP000035740"/>
    </source>
</evidence>
<dbReference type="Proteomes" id="UP000035740">
    <property type="component" value="Unassembled WGS sequence"/>
</dbReference>
<dbReference type="AlphaFoldDB" id="A0A0J7Z401"/>
<protein>
    <submittedName>
        <fullName evidence="1">Uncharacterized protein</fullName>
    </submittedName>
</protein>